<evidence type="ECO:0000259" key="8">
    <source>
        <dbReference type="Pfam" id="PF17103"/>
    </source>
</evidence>
<dbReference type="InterPro" id="IPR031358">
    <property type="entry name" value="Stealth_CR1"/>
</dbReference>
<keyword evidence="10" id="KW-1185">Reference proteome</keyword>
<feature type="domain" description="Stealth protein CR2 conserved region 2" evidence="5">
    <location>
        <begin position="278"/>
        <end position="382"/>
    </location>
</feature>
<comment type="caution">
    <text evidence="9">The sequence shown here is derived from an EMBL/GenBank/DDBJ whole genome shotgun (WGS) entry which is preliminary data.</text>
</comment>
<dbReference type="Pfam" id="PF11380">
    <property type="entry name" value="Stealth_CR2"/>
    <property type="match status" value="1"/>
</dbReference>
<evidence type="ECO:0000256" key="4">
    <source>
        <dbReference type="SAM" id="MobiDB-lite"/>
    </source>
</evidence>
<feature type="region of interest" description="Disordered" evidence="4">
    <location>
        <begin position="1"/>
        <end position="29"/>
    </location>
</feature>
<protein>
    <submittedName>
        <fullName evidence="9">UDP-glucose 4-epimerase</fullName>
    </submittedName>
</protein>
<sequence length="574" mass="64444">MTSSDRDRPADHHDHTGHAFARREPAKAPPMRLADASELVLVASAPRMARFDRDDLVLRKGQYALRNGHMTPRESMVEDLLAIGEALDAAGIRFLLVRGNDERLVVAVDRADRKAVARAFADAFANEPFYAAPVPPDAGAGSLPVLLADGRLSAHRKPTVLRLYRPRVEPVGRLRYGRETAVQLEFWRFGDDTIEAPVENALMRRTLPRSEAIDDTVHLHGRDWPTLEHMFDPLASDVDFEIDMVFSWVDGSSDEFVRERAKRMQSYVVGEGDDSEARYRQIDELKYALRSVYLFAPWVRRIFIATDSPAPSWLARHPKVTIVRSEEMFADTSVLPTHNSHAVESQLHRIPGIAEHFLYSNDDMFFGRPVSPSLFFSPGGITKFVEASTRIGLGDTHPSRSGFENAARVNRALLRERFGKVTTRHLEHCAAPLRRSVMADLEEAFPEEFRRTAASRFRAATDISVTNSLYHYYALLTGRAVVQTDARVKYVETTLRKALPAMKQLLKRRDQDMFCLNDGSFPEISVEQRTAAVIDFLERYFPFAAPWEKPSEVAAPASATSPVTALAVGSDLTA</sequence>
<dbReference type="Pfam" id="PF17103">
    <property type="entry name" value="Stealth_CR4"/>
    <property type="match status" value="1"/>
</dbReference>
<dbReference type="InterPro" id="IPR047141">
    <property type="entry name" value="Stealth"/>
</dbReference>
<dbReference type="PANTHER" id="PTHR24045">
    <property type="match status" value="1"/>
</dbReference>
<dbReference type="Pfam" id="PF17101">
    <property type="entry name" value="Stealth_CR1"/>
    <property type="match status" value="1"/>
</dbReference>
<feature type="domain" description="Stealth protein CR4 conserved region 4" evidence="8">
    <location>
        <begin position="504"/>
        <end position="554"/>
    </location>
</feature>
<evidence type="ECO:0000259" key="7">
    <source>
        <dbReference type="Pfam" id="PF17102"/>
    </source>
</evidence>
<proteinExistence type="inferred from homology"/>
<reference evidence="9 10" key="1">
    <citation type="submission" date="2019-02" db="EMBL/GenBank/DDBJ databases">
        <title>Genomic Encyclopedia of Type Strains, Phase IV (KMG-IV): sequencing the most valuable type-strain genomes for metagenomic binning, comparative biology and taxonomic classification.</title>
        <authorList>
            <person name="Goeker M."/>
        </authorList>
    </citation>
    <scope>NUCLEOTIDE SEQUENCE [LARGE SCALE GENOMIC DNA]</scope>
    <source>
        <strain evidence="9 10">DSM 43045</strain>
    </source>
</reference>
<keyword evidence="3" id="KW-0270">Exopolysaccharide synthesis</keyword>
<keyword evidence="2" id="KW-0808">Transferase</keyword>
<evidence type="ECO:0000256" key="2">
    <source>
        <dbReference type="ARBA" id="ARBA00022679"/>
    </source>
</evidence>
<dbReference type="GO" id="GO:0016772">
    <property type="term" value="F:transferase activity, transferring phosphorus-containing groups"/>
    <property type="evidence" value="ECO:0007669"/>
    <property type="project" value="InterPro"/>
</dbReference>
<evidence type="ECO:0000313" key="9">
    <source>
        <dbReference type="EMBL" id="RZS68597.1"/>
    </source>
</evidence>
<name>A0A4Q7MKZ2_9MICO</name>
<dbReference type="InterPro" id="IPR031356">
    <property type="entry name" value="Stealth_CR4"/>
</dbReference>
<dbReference type="EMBL" id="SGWY01000001">
    <property type="protein sequence ID" value="RZS68597.1"/>
    <property type="molecule type" value="Genomic_DNA"/>
</dbReference>
<feature type="domain" description="Stealth protein CR1 conserved region 1" evidence="6">
    <location>
        <begin position="240"/>
        <end position="267"/>
    </location>
</feature>
<dbReference type="Proteomes" id="UP000293289">
    <property type="component" value="Unassembled WGS sequence"/>
</dbReference>
<evidence type="ECO:0000256" key="3">
    <source>
        <dbReference type="ARBA" id="ARBA00023169"/>
    </source>
</evidence>
<evidence type="ECO:0000256" key="1">
    <source>
        <dbReference type="ARBA" id="ARBA00007583"/>
    </source>
</evidence>
<accession>A0A4Q7MKZ2</accession>
<gene>
    <name evidence="9" type="ORF">EV187_1028</name>
</gene>
<evidence type="ECO:0000313" key="10">
    <source>
        <dbReference type="Proteomes" id="UP000293289"/>
    </source>
</evidence>
<dbReference type="InterPro" id="IPR021520">
    <property type="entry name" value="Stealth_CR2"/>
</dbReference>
<dbReference type="Pfam" id="PF17102">
    <property type="entry name" value="Stealth_CR3"/>
    <property type="match status" value="1"/>
</dbReference>
<organism evidence="9 10">
    <name type="scientific">Agromyces ramosus</name>
    <dbReference type="NCBI Taxonomy" id="33879"/>
    <lineage>
        <taxon>Bacteria</taxon>
        <taxon>Bacillati</taxon>
        <taxon>Actinomycetota</taxon>
        <taxon>Actinomycetes</taxon>
        <taxon>Micrococcales</taxon>
        <taxon>Microbacteriaceae</taxon>
        <taxon>Agromyces</taxon>
    </lineage>
</organism>
<dbReference type="GO" id="GO:0000271">
    <property type="term" value="P:polysaccharide biosynthetic process"/>
    <property type="evidence" value="ECO:0007669"/>
    <property type="project" value="UniProtKB-KW"/>
</dbReference>
<dbReference type="InterPro" id="IPR031357">
    <property type="entry name" value="Stealth_CR3"/>
</dbReference>
<dbReference type="AlphaFoldDB" id="A0A4Q7MKZ2"/>
<feature type="compositionally biased region" description="Basic and acidic residues" evidence="4">
    <location>
        <begin position="1"/>
        <end position="26"/>
    </location>
</feature>
<feature type="domain" description="Stealth protein CR3 conserved region 3" evidence="7">
    <location>
        <begin position="428"/>
        <end position="474"/>
    </location>
</feature>
<comment type="similarity">
    <text evidence="1">Belongs to the stealth family.</text>
</comment>
<evidence type="ECO:0000259" key="6">
    <source>
        <dbReference type="Pfam" id="PF17101"/>
    </source>
</evidence>
<dbReference type="PANTHER" id="PTHR24045:SF0">
    <property type="entry name" value="N-ACETYLGLUCOSAMINE-1-PHOSPHOTRANSFERASE SUBUNITS ALPHA_BETA"/>
    <property type="match status" value="1"/>
</dbReference>
<evidence type="ECO:0000259" key="5">
    <source>
        <dbReference type="Pfam" id="PF11380"/>
    </source>
</evidence>